<reference evidence="12" key="1">
    <citation type="submission" date="2017-01" db="EMBL/GenBank/DDBJ databases">
        <title>Comparative genomics of anhydrobiosis in the tardigrade Hypsibius dujardini.</title>
        <authorList>
            <person name="Yoshida Y."/>
            <person name="Koutsovoulos G."/>
            <person name="Laetsch D."/>
            <person name="Stevens L."/>
            <person name="Kumar S."/>
            <person name="Horikawa D."/>
            <person name="Ishino K."/>
            <person name="Komine S."/>
            <person name="Tomita M."/>
            <person name="Blaxter M."/>
            <person name="Arakawa K."/>
        </authorList>
    </citation>
    <scope>NUCLEOTIDE SEQUENCE [LARGE SCALE GENOMIC DNA]</scope>
    <source>
        <strain evidence="12">Z151</strain>
    </source>
</reference>
<dbReference type="FunFam" id="3.30.1360.10:FF:000003">
    <property type="entry name" value="DNA-directed RNA polymerase II subunit RPB11"/>
    <property type="match status" value="1"/>
</dbReference>
<dbReference type="InterPro" id="IPR022905">
    <property type="entry name" value="Rpo11-like"/>
</dbReference>
<keyword evidence="3 11" id="KW-0240">DNA-directed RNA polymerase</keyword>
<dbReference type="AlphaFoldDB" id="A0A9X6NCP9"/>
<evidence type="ECO:0000256" key="4">
    <source>
        <dbReference type="ARBA" id="ARBA00023163"/>
    </source>
</evidence>
<comment type="function">
    <text evidence="6">DNA-dependent RNA polymerase catalyzes the transcription of DNA into RNA using the four ribonucleoside triphosphates as substrates. Component of RNA polymerase II which synthesizes mRNA precursors and many functional non-coding RNAs. Pol II is the central component of the basal RNA polymerase II transcription machinery. It is composed of mobile elements that move relative to each other. RPB11 is part of the core element with the central large cleft.</text>
</comment>
<dbReference type="GO" id="GO:0006366">
    <property type="term" value="P:transcription by RNA polymerase II"/>
    <property type="evidence" value="ECO:0007669"/>
    <property type="project" value="InterPro"/>
</dbReference>
<evidence type="ECO:0000313" key="11">
    <source>
        <dbReference type="EMBL" id="OWA50788.1"/>
    </source>
</evidence>
<dbReference type="PANTHER" id="PTHR13946:SF16">
    <property type="entry name" value="DNA-DIRECTED RNA POLYMERASE II SUBUNIT RPB11"/>
    <property type="match status" value="1"/>
</dbReference>
<dbReference type="EMBL" id="MTYJ01000203">
    <property type="protein sequence ID" value="OWA50788.1"/>
    <property type="molecule type" value="Genomic_DNA"/>
</dbReference>
<dbReference type="Gene3D" id="3.30.1360.10">
    <property type="entry name" value="RNA polymerase, RBP11-like subunit"/>
    <property type="match status" value="1"/>
</dbReference>
<dbReference type="InterPro" id="IPR008193">
    <property type="entry name" value="RNA_pol_Rpb11_13-16kDa_CS"/>
</dbReference>
<evidence type="ECO:0000313" key="12">
    <source>
        <dbReference type="Proteomes" id="UP000192578"/>
    </source>
</evidence>
<dbReference type="GO" id="GO:0003899">
    <property type="term" value="F:DNA-directed RNA polymerase activity"/>
    <property type="evidence" value="ECO:0007669"/>
    <property type="project" value="InterPro"/>
</dbReference>
<dbReference type="SUPFAM" id="SSF55257">
    <property type="entry name" value="RBP11-like subunits of RNA polymerase"/>
    <property type="match status" value="1"/>
</dbReference>
<comment type="similarity">
    <text evidence="7">Belongs to the archaeal Rpo11/eukaryotic RPB11/RPC19 RNA polymerase subunit family.</text>
</comment>
<gene>
    <name evidence="11" type="ORF">BV898_15295</name>
</gene>
<evidence type="ECO:0000256" key="7">
    <source>
        <dbReference type="ARBA" id="ARBA00025751"/>
    </source>
</evidence>
<dbReference type="InterPro" id="IPR036603">
    <property type="entry name" value="RBP11-like"/>
</dbReference>
<sequence length="131" mass="15004">MNAPPAFESHLLYPGEKKITMEKDTKVPNACIFTFNKEDHTLGNMIRAQLIKDPNVVFAGYKVPHPLENKFILRIQTTADYAPTEALNNAITDLLSELAFTEEQFREEFKDAKRKGVHGRQTGHRNEDEEM</sequence>
<dbReference type="GO" id="GO:0003677">
    <property type="term" value="F:DNA binding"/>
    <property type="evidence" value="ECO:0007669"/>
    <property type="project" value="InterPro"/>
</dbReference>
<dbReference type="InterPro" id="IPR009025">
    <property type="entry name" value="RBP11-like_dimer"/>
</dbReference>
<dbReference type="Proteomes" id="UP000192578">
    <property type="component" value="Unassembled WGS sequence"/>
</dbReference>
<comment type="caution">
    <text evidence="11">The sequence shown here is derived from an EMBL/GenBank/DDBJ whole genome shotgun (WGS) entry which is preliminary data.</text>
</comment>
<evidence type="ECO:0000256" key="8">
    <source>
        <dbReference type="ARBA" id="ARBA00081587"/>
    </source>
</evidence>
<evidence type="ECO:0000256" key="1">
    <source>
        <dbReference type="ARBA" id="ARBA00004123"/>
    </source>
</evidence>
<feature type="region of interest" description="Disordered" evidence="9">
    <location>
        <begin position="110"/>
        <end position="131"/>
    </location>
</feature>
<accession>A0A9X6NCP9</accession>
<evidence type="ECO:0000256" key="5">
    <source>
        <dbReference type="ARBA" id="ARBA00023242"/>
    </source>
</evidence>
<evidence type="ECO:0000256" key="3">
    <source>
        <dbReference type="ARBA" id="ARBA00022478"/>
    </source>
</evidence>
<dbReference type="OrthoDB" id="10248581at2759"/>
<comment type="subunit">
    <text evidence="2">Component of the RNA polymerase II (Pol II) complex consisting of 12 subunits.</text>
</comment>
<organism evidence="11 12">
    <name type="scientific">Hypsibius exemplaris</name>
    <name type="common">Freshwater tardigrade</name>
    <dbReference type="NCBI Taxonomy" id="2072580"/>
    <lineage>
        <taxon>Eukaryota</taxon>
        <taxon>Metazoa</taxon>
        <taxon>Ecdysozoa</taxon>
        <taxon>Tardigrada</taxon>
        <taxon>Eutardigrada</taxon>
        <taxon>Parachela</taxon>
        <taxon>Hypsibioidea</taxon>
        <taxon>Hypsibiidae</taxon>
        <taxon>Hypsibius</taxon>
    </lineage>
</organism>
<dbReference type="GO" id="GO:0005665">
    <property type="term" value="C:RNA polymerase II, core complex"/>
    <property type="evidence" value="ECO:0007669"/>
    <property type="project" value="InterPro"/>
</dbReference>
<keyword evidence="5" id="KW-0539">Nucleus</keyword>
<dbReference type="CDD" id="cd06926">
    <property type="entry name" value="RNAP_II_RPB11"/>
    <property type="match status" value="1"/>
</dbReference>
<proteinExistence type="inferred from homology"/>
<protein>
    <recommendedName>
        <fullName evidence="8">DNA-directed RNA polymerase II subunit J</fullName>
    </recommendedName>
</protein>
<name>A0A9X6NCP9_HYPEX</name>
<keyword evidence="12" id="KW-1185">Reference proteome</keyword>
<dbReference type="GO" id="GO:0046983">
    <property type="term" value="F:protein dimerization activity"/>
    <property type="evidence" value="ECO:0007669"/>
    <property type="project" value="InterPro"/>
</dbReference>
<dbReference type="PANTHER" id="PTHR13946">
    <property type="entry name" value="DNA-DIRECTED RNA POLYMERASE I,II,III"/>
    <property type="match status" value="1"/>
</dbReference>
<dbReference type="InterPro" id="IPR037685">
    <property type="entry name" value="RBP11"/>
</dbReference>
<feature type="compositionally biased region" description="Basic residues" evidence="9">
    <location>
        <begin position="112"/>
        <end position="123"/>
    </location>
</feature>
<keyword evidence="4" id="KW-0804">Transcription</keyword>
<comment type="subcellular location">
    <subcellularLocation>
        <location evidence="1">Nucleus</location>
    </subcellularLocation>
</comment>
<dbReference type="HAMAP" id="MF_00261">
    <property type="entry name" value="RNApol_arch_Rpo11"/>
    <property type="match status" value="1"/>
</dbReference>
<evidence type="ECO:0000259" key="10">
    <source>
        <dbReference type="Pfam" id="PF13656"/>
    </source>
</evidence>
<evidence type="ECO:0000256" key="9">
    <source>
        <dbReference type="SAM" id="MobiDB-lite"/>
    </source>
</evidence>
<dbReference type="Pfam" id="PF13656">
    <property type="entry name" value="RNA_pol_L_2"/>
    <property type="match status" value="1"/>
</dbReference>
<evidence type="ECO:0000256" key="2">
    <source>
        <dbReference type="ARBA" id="ARBA00011730"/>
    </source>
</evidence>
<feature type="domain" description="DNA-directed RNA polymerase RBP11-like dimerisation" evidence="10">
    <location>
        <begin position="31"/>
        <end position="102"/>
    </location>
</feature>
<dbReference type="PROSITE" id="PS01154">
    <property type="entry name" value="RNA_POL_L_13KD"/>
    <property type="match status" value="1"/>
</dbReference>
<evidence type="ECO:0000256" key="6">
    <source>
        <dbReference type="ARBA" id="ARBA00025149"/>
    </source>
</evidence>